<dbReference type="OrthoDB" id="6888544at2"/>
<gene>
    <name evidence="1" type="ORF">EV695_0112</name>
</gene>
<dbReference type="AlphaFoldDB" id="A0A4R1F6R0"/>
<proteinExistence type="predicted"/>
<comment type="caution">
    <text evidence="1">The sequence shown here is derived from an EMBL/GenBank/DDBJ whole genome shotgun (WGS) entry which is preliminary data.</text>
</comment>
<sequence>MTNIKEKFLKNLEAQLRESMTVARAGGKIADADKHRCEGFMQAGVELELVTDEDIQELIKAVHVSVYGESITARRGKEKLGSLH</sequence>
<dbReference type="Proteomes" id="UP000294887">
    <property type="component" value="Unassembled WGS sequence"/>
</dbReference>
<evidence type="ECO:0000313" key="2">
    <source>
        <dbReference type="Proteomes" id="UP000294887"/>
    </source>
</evidence>
<dbReference type="EMBL" id="SMFQ01000002">
    <property type="protein sequence ID" value="TCJ88272.1"/>
    <property type="molecule type" value="Genomic_DNA"/>
</dbReference>
<organism evidence="1 2">
    <name type="scientific">Cocleimonas flava</name>
    <dbReference type="NCBI Taxonomy" id="634765"/>
    <lineage>
        <taxon>Bacteria</taxon>
        <taxon>Pseudomonadati</taxon>
        <taxon>Pseudomonadota</taxon>
        <taxon>Gammaproteobacteria</taxon>
        <taxon>Thiotrichales</taxon>
        <taxon>Thiotrichaceae</taxon>
        <taxon>Cocleimonas</taxon>
    </lineage>
</organism>
<accession>A0A4R1F6R0</accession>
<evidence type="ECO:0000313" key="1">
    <source>
        <dbReference type="EMBL" id="TCJ88272.1"/>
    </source>
</evidence>
<reference evidence="1 2" key="1">
    <citation type="submission" date="2019-03" db="EMBL/GenBank/DDBJ databases">
        <title>Genomic Encyclopedia of Type Strains, Phase IV (KMG-IV): sequencing the most valuable type-strain genomes for metagenomic binning, comparative biology and taxonomic classification.</title>
        <authorList>
            <person name="Goeker M."/>
        </authorList>
    </citation>
    <scope>NUCLEOTIDE SEQUENCE [LARGE SCALE GENOMIC DNA]</scope>
    <source>
        <strain evidence="1 2">DSM 24830</strain>
    </source>
</reference>
<keyword evidence="2" id="KW-1185">Reference proteome</keyword>
<protein>
    <submittedName>
        <fullName evidence="1">Uncharacterized protein</fullName>
    </submittedName>
</protein>
<name>A0A4R1F6R0_9GAMM</name>
<dbReference type="RefSeq" id="WP_131903983.1">
    <property type="nucleotide sequence ID" value="NZ_BAAAFU010000008.1"/>
</dbReference>